<reference evidence="1 2" key="1">
    <citation type="submission" date="2016-06" db="EMBL/GenBank/DDBJ databases">
        <title>Genome sequence of halotolerant plant growth promoting strain of Halomonas elongata HEK1 isolated from salterns of Rann of Kutch, Gujarat, India.</title>
        <authorList>
            <person name="Gaba S."/>
            <person name="Singh R.N."/>
            <person name="Abrol S."/>
            <person name="Kaushik R."/>
            <person name="Saxena A.K."/>
        </authorList>
    </citation>
    <scope>NUCLEOTIDE SEQUENCE [LARGE SCALE GENOMIC DNA]</scope>
    <source>
        <strain evidence="1 2">HEK1</strain>
    </source>
</reference>
<dbReference type="AlphaFoldDB" id="A0A1B8P319"/>
<dbReference type="NCBIfam" id="NF008912">
    <property type="entry name" value="PRK12275.1-6"/>
    <property type="match status" value="1"/>
</dbReference>
<dbReference type="SUPFAM" id="SSF158446">
    <property type="entry name" value="IVS-encoded protein-like"/>
    <property type="match status" value="1"/>
</dbReference>
<dbReference type="NCBIfam" id="TIGR02436">
    <property type="entry name" value="four helix bundle protein"/>
    <property type="match status" value="1"/>
</dbReference>
<evidence type="ECO:0008006" key="3">
    <source>
        <dbReference type="Google" id="ProtNLM"/>
    </source>
</evidence>
<dbReference type="Gene3D" id="1.20.1440.60">
    <property type="entry name" value="23S rRNA-intervening sequence"/>
    <property type="match status" value="1"/>
</dbReference>
<dbReference type="Proteomes" id="UP000092504">
    <property type="component" value="Unassembled WGS sequence"/>
</dbReference>
<protein>
    <recommendedName>
        <fullName evidence="3">Four helix bundle protein</fullName>
    </recommendedName>
</protein>
<sequence>MNFERLEVWKRSARLSAELYKALVNLRDFGFRDQITRSGLSIPSNIDEGMSRRTKKDKSHFLVVARGSCSELRTQVYIGVDMGYIGEQQGRLWLQETREISSMLHGLLITLDDE</sequence>
<evidence type="ECO:0000313" key="2">
    <source>
        <dbReference type="Proteomes" id="UP000092504"/>
    </source>
</evidence>
<dbReference type="InterPro" id="IPR012657">
    <property type="entry name" value="23S_rRNA-intervening_sequence"/>
</dbReference>
<dbReference type="PANTHER" id="PTHR38471:SF2">
    <property type="entry name" value="FOUR HELIX BUNDLE PROTEIN"/>
    <property type="match status" value="1"/>
</dbReference>
<dbReference type="CDD" id="cd16377">
    <property type="entry name" value="23S_rRNA_IVP_like"/>
    <property type="match status" value="1"/>
</dbReference>
<dbReference type="EMBL" id="MAJD01000001">
    <property type="protein sequence ID" value="OBX36651.1"/>
    <property type="molecule type" value="Genomic_DNA"/>
</dbReference>
<name>A0A1B8P319_HALEL</name>
<dbReference type="PATRIC" id="fig|2746.7.peg.1027"/>
<dbReference type="Pfam" id="PF05635">
    <property type="entry name" value="23S_rRNA_IVP"/>
    <property type="match status" value="1"/>
</dbReference>
<dbReference type="RefSeq" id="WP_065240642.1">
    <property type="nucleotide sequence ID" value="NZ_JANIAS020000048.1"/>
</dbReference>
<gene>
    <name evidence="1" type="ORF">A8U91_00994</name>
</gene>
<accession>A0A1B8P319</accession>
<comment type="caution">
    <text evidence="1">The sequence shown here is derived from an EMBL/GenBank/DDBJ whole genome shotgun (WGS) entry which is preliminary data.</text>
</comment>
<evidence type="ECO:0000313" key="1">
    <source>
        <dbReference type="EMBL" id="OBX36651.1"/>
    </source>
</evidence>
<dbReference type="PANTHER" id="PTHR38471">
    <property type="entry name" value="FOUR HELIX BUNDLE PROTEIN"/>
    <property type="match status" value="1"/>
</dbReference>
<proteinExistence type="predicted"/>
<organism evidence="1 2">
    <name type="scientific">Halomonas elongata</name>
    <dbReference type="NCBI Taxonomy" id="2746"/>
    <lineage>
        <taxon>Bacteria</taxon>
        <taxon>Pseudomonadati</taxon>
        <taxon>Pseudomonadota</taxon>
        <taxon>Gammaproteobacteria</taxon>
        <taxon>Oceanospirillales</taxon>
        <taxon>Halomonadaceae</taxon>
        <taxon>Halomonas</taxon>
    </lineage>
</organism>
<dbReference type="InterPro" id="IPR036583">
    <property type="entry name" value="23S_rRNA_IVS_sf"/>
</dbReference>